<organism evidence="9 10">
    <name type="scientific">Streptomyces antimycoticus</name>
    <dbReference type="NCBI Taxonomy" id="68175"/>
    <lineage>
        <taxon>Bacteria</taxon>
        <taxon>Bacillati</taxon>
        <taxon>Actinomycetota</taxon>
        <taxon>Actinomycetes</taxon>
        <taxon>Kitasatosporales</taxon>
        <taxon>Streptomycetaceae</taxon>
        <taxon>Streptomyces</taxon>
        <taxon>Streptomyces violaceusniger group</taxon>
    </lineage>
</organism>
<dbReference type="AlphaFoldDB" id="A0ABD5JH43"/>
<dbReference type="Proteomes" id="UP001354649">
    <property type="component" value="Unassembled WGS sequence"/>
</dbReference>
<name>A0ABD5JH43_9ACTN</name>
<dbReference type="InterPro" id="IPR011577">
    <property type="entry name" value="Cyt_b561_bac/Ni-Hgenase"/>
</dbReference>
<evidence type="ECO:0000256" key="3">
    <source>
        <dbReference type="ARBA" id="ARBA00022692"/>
    </source>
</evidence>
<accession>A0ABD5JH43</accession>
<keyword evidence="3 7" id="KW-0812">Transmembrane</keyword>
<keyword evidence="4 7" id="KW-1133">Transmembrane helix</keyword>
<dbReference type="Pfam" id="PF01292">
    <property type="entry name" value="Ni_hydr_CYTB"/>
    <property type="match status" value="1"/>
</dbReference>
<evidence type="ECO:0000313" key="9">
    <source>
        <dbReference type="EMBL" id="MEE4586539.1"/>
    </source>
</evidence>
<feature type="transmembrane region" description="Helical" evidence="7">
    <location>
        <begin position="148"/>
        <end position="167"/>
    </location>
</feature>
<sequence length="255" mass="28591">MTSTPGSADRTDATMTPPPERTKTATSRAEDRDRDGSRVRRFSPAERWIHRTTALLLGVCVLSAGCLYLPELAELVGRRALVVTVHEWSGILTPLPALLGLASRAFRADLTRLNRFGPHDRRWLRAALRRDHRRQERPAGKFNAGQKLYAGYIAGAVMVMAGTGLLMWFTDLAPLVWRTSATFVHDWLALAIGIVLLGHIGKAFADPEARRGMRTGRVERAWAAREHPLWRTDEDTADGHRDAEHDTGDHEHRIR</sequence>
<evidence type="ECO:0000256" key="6">
    <source>
        <dbReference type="SAM" id="MobiDB-lite"/>
    </source>
</evidence>
<evidence type="ECO:0000259" key="8">
    <source>
        <dbReference type="Pfam" id="PF01292"/>
    </source>
</evidence>
<feature type="transmembrane region" description="Helical" evidence="7">
    <location>
        <begin position="187"/>
        <end position="205"/>
    </location>
</feature>
<comment type="caution">
    <text evidence="9">The sequence shown here is derived from an EMBL/GenBank/DDBJ whole genome shotgun (WGS) entry which is preliminary data.</text>
</comment>
<gene>
    <name evidence="9" type="ORF">V2K49_25945</name>
</gene>
<proteinExistence type="predicted"/>
<evidence type="ECO:0000256" key="7">
    <source>
        <dbReference type="SAM" id="Phobius"/>
    </source>
</evidence>
<feature type="region of interest" description="Disordered" evidence="6">
    <location>
        <begin position="233"/>
        <end position="255"/>
    </location>
</feature>
<evidence type="ECO:0000256" key="1">
    <source>
        <dbReference type="ARBA" id="ARBA00004651"/>
    </source>
</evidence>
<dbReference type="InterPro" id="IPR016174">
    <property type="entry name" value="Di-haem_cyt_TM"/>
</dbReference>
<dbReference type="Gene3D" id="1.20.950.20">
    <property type="entry name" value="Transmembrane di-heme cytochromes, Chain C"/>
    <property type="match status" value="1"/>
</dbReference>
<feature type="region of interest" description="Disordered" evidence="6">
    <location>
        <begin position="1"/>
        <end position="38"/>
    </location>
</feature>
<feature type="compositionally biased region" description="Basic and acidic residues" evidence="6">
    <location>
        <begin position="20"/>
        <end position="38"/>
    </location>
</feature>
<evidence type="ECO:0000256" key="5">
    <source>
        <dbReference type="ARBA" id="ARBA00023136"/>
    </source>
</evidence>
<feature type="domain" description="Cytochrome b561 bacterial/Ni-hydrogenase" evidence="8">
    <location>
        <begin position="41"/>
        <end position="207"/>
    </location>
</feature>
<keyword evidence="5 7" id="KW-0472">Membrane</keyword>
<protein>
    <submittedName>
        <fullName evidence="9">Cytochrome b/b6 domain-containing protein</fullName>
    </submittedName>
</protein>
<evidence type="ECO:0000313" key="10">
    <source>
        <dbReference type="Proteomes" id="UP001354649"/>
    </source>
</evidence>
<comment type="subcellular location">
    <subcellularLocation>
        <location evidence="1">Cell membrane</location>
        <topology evidence="1">Multi-pass membrane protein</topology>
    </subcellularLocation>
</comment>
<feature type="transmembrane region" description="Helical" evidence="7">
    <location>
        <begin position="90"/>
        <end position="106"/>
    </location>
</feature>
<keyword evidence="2" id="KW-1003">Cell membrane</keyword>
<feature type="transmembrane region" description="Helical" evidence="7">
    <location>
        <begin position="48"/>
        <end position="70"/>
    </location>
</feature>
<evidence type="ECO:0000256" key="4">
    <source>
        <dbReference type="ARBA" id="ARBA00022989"/>
    </source>
</evidence>
<evidence type="ECO:0000256" key="2">
    <source>
        <dbReference type="ARBA" id="ARBA00022475"/>
    </source>
</evidence>
<reference evidence="9 10" key="1">
    <citation type="submission" date="2023-11" db="EMBL/GenBank/DDBJ databases">
        <title>30 novel species of actinomycetes from the DSMZ collection.</title>
        <authorList>
            <person name="Nouioui I."/>
        </authorList>
    </citation>
    <scope>NUCLEOTIDE SEQUENCE [LARGE SCALE GENOMIC DNA]</scope>
    <source>
        <strain evidence="9 10">DSM 41602</strain>
    </source>
</reference>
<dbReference type="EMBL" id="JAZBJQ010000018">
    <property type="protein sequence ID" value="MEE4586539.1"/>
    <property type="molecule type" value="Genomic_DNA"/>
</dbReference>
<dbReference type="SUPFAM" id="SSF81342">
    <property type="entry name" value="Transmembrane di-heme cytochromes"/>
    <property type="match status" value="1"/>
</dbReference>
<dbReference type="GO" id="GO:0005886">
    <property type="term" value="C:plasma membrane"/>
    <property type="evidence" value="ECO:0007669"/>
    <property type="project" value="UniProtKB-SubCell"/>
</dbReference>